<dbReference type="GO" id="GO:0016491">
    <property type="term" value="F:oxidoreductase activity"/>
    <property type="evidence" value="ECO:0007669"/>
    <property type="project" value="UniProtKB-KW"/>
</dbReference>
<dbReference type="GO" id="GO:0043386">
    <property type="term" value="P:mycotoxin biosynthetic process"/>
    <property type="evidence" value="ECO:0007669"/>
    <property type="project" value="InterPro"/>
</dbReference>
<dbReference type="InterPro" id="IPR021765">
    <property type="entry name" value="UstYa-like"/>
</dbReference>
<reference evidence="11" key="1">
    <citation type="submission" date="2023-06" db="EMBL/GenBank/DDBJ databases">
        <authorList>
            <person name="Noh H."/>
        </authorList>
    </citation>
    <scope>NUCLEOTIDE SEQUENCE</scope>
    <source>
        <strain evidence="11">DUCC20226</strain>
    </source>
</reference>
<dbReference type="Pfam" id="PF11807">
    <property type="entry name" value="UstYa"/>
    <property type="match status" value="1"/>
</dbReference>
<evidence type="ECO:0000256" key="9">
    <source>
        <dbReference type="SAM" id="MobiDB-lite"/>
    </source>
</evidence>
<organism evidence="11 12">
    <name type="scientific">Phomopsis amygdali</name>
    <name type="common">Fusicoccum amygdali</name>
    <dbReference type="NCBI Taxonomy" id="1214568"/>
    <lineage>
        <taxon>Eukaryota</taxon>
        <taxon>Fungi</taxon>
        <taxon>Dikarya</taxon>
        <taxon>Ascomycota</taxon>
        <taxon>Pezizomycotina</taxon>
        <taxon>Sordariomycetes</taxon>
        <taxon>Sordariomycetidae</taxon>
        <taxon>Diaporthales</taxon>
        <taxon>Diaporthaceae</taxon>
        <taxon>Diaporthe</taxon>
    </lineage>
</organism>
<feature type="transmembrane region" description="Helical" evidence="10">
    <location>
        <begin position="94"/>
        <end position="116"/>
    </location>
</feature>
<dbReference type="AlphaFoldDB" id="A0AAD9W7Z5"/>
<comment type="similarity">
    <text evidence="8">Belongs to the ustYa family.</text>
</comment>
<evidence type="ECO:0008006" key="13">
    <source>
        <dbReference type="Google" id="ProtNLM"/>
    </source>
</evidence>
<evidence type="ECO:0000256" key="1">
    <source>
        <dbReference type="ARBA" id="ARBA00004167"/>
    </source>
</evidence>
<evidence type="ECO:0000256" key="6">
    <source>
        <dbReference type="ARBA" id="ARBA00023136"/>
    </source>
</evidence>
<dbReference type="PANTHER" id="PTHR33365">
    <property type="entry name" value="YALI0B05434P"/>
    <property type="match status" value="1"/>
</dbReference>
<feature type="region of interest" description="Disordered" evidence="9">
    <location>
        <begin position="1"/>
        <end position="41"/>
    </location>
</feature>
<keyword evidence="5" id="KW-0843">Virulence</keyword>
<dbReference type="EMBL" id="JAUJFL010000001">
    <property type="protein sequence ID" value="KAK2613158.1"/>
    <property type="molecule type" value="Genomic_DNA"/>
</dbReference>
<gene>
    <name evidence="11" type="ORF">N8I77_000085</name>
</gene>
<evidence type="ECO:0000256" key="2">
    <source>
        <dbReference type="ARBA" id="ARBA00022692"/>
    </source>
</evidence>
<keyword evidence="3 10" id="KW-1133">Transmembrane helix</keyword>
<evidence type="ECO:0000256" key="3">
    <source>
        <dbReference type="ARBA" id="ARBA00022989"/>
    </source>
</evidence>
<evidence type="ECO:0000256" key="5">
    <source>
        <dbReference type="ARBA" id="ARBA00023026"/>
    </source>
</evidence>
<dbReference type="GO" id="GO:0016020">
    <property type="term" value="C:membrane"/>
    <property type="evidence" value="ECO:0007669"/>
    <property type="project" value="UniProtKB-SubCell"/>
</dbReference>
<keyword evidence="6 10" id="KW-0472">Membrane</keyword>
<sequence>MLPRSAMGTSRPRSASVIITPPLTMPGSGPNTPPQSTMDQKSPNYALEMCESAPESQPLTKHMFSDGSETDVDDFESLRTTHGRHSSRTIQRKHIILIILLAIVSNLASGCVGFYYNKGPNLDAACSSYTAQYSPVLEEVGIKYDFIQYNGSFLEETIYRQRGSPEVDDAWEALGVNSRAGVITREQGLKSGLTDAHVQRADKYGGGFFVNVEGMHHLHCLNLVRQGLYWNYEYYKELGAGAFVNDDMIIEKHISHCLDTIRQTLMCNADTGVLGQVWFDHESPTAFPDFNTKHKCKNFDDISRWAVEHQELVPDALPDDYMKEPRPEYVGENTP</sequence>
<evidence type="ECO:0000256" key="8">
    <source>
        <dbReference type="ARBA" id="ARBA00035112"/>
    </source>
</evidence>
<evidence type="ECO:0000256" key="4">
    <source>
        <dbReference type="ARBA" id="ARBA00023002"/>
    </source>
</evidence>
<keyword evidence="2 10" id="KW-0812">Transmembrane</keyword>
<evidence type="ECO:0000256" key="7">
    <source>
        <dbReference type="ARBA" id="ARBA00023180"/>
    </source>
</evidence>
<evidence type="ECO:0000313" key="12">
    <source>
        <dbReference type="Proteomes" id="UP001265746"/>
    </source>
</evidence>
<evidence type="ECO:0000256" key="10">
    <source>
        <dbReference type="SAM" id="Phobius"/>
    </source>
</evidence>
<dbReference type="Proteomes" id="UP001265746">
    <property type="component" value="Unassembled WGS sequence"/>
</dbReference>
<comment type="subcellular location">
    <subcellularLocation>
        <location evidence="1">Membrane</location>
        <topology evidence="1">Single-pass membrane protein</topology>
    </subcellularLocation>
</comment>
<proteinExistence type="inferred from homology"/>
<comment type="caution">
    <text evidence="11">The sequence shown here is derived from an EMBL/GenBank/DDBJ whole genome shotgun (WGS) entry which is preliminary data.</text>
</comment>
<protein>
    <recommendedName>
        <fullName evidence="13">Tat pathway signal sequence</fullName>
    </recommendedName>
</protein>
<evidence type="ECO:0000313" key="11">
    <source>
        <dbReference type="EMBL" id="KAK2613158.1"/>
    </source>
</evidence>
<keyword evidence="7" id="KW-0325">Glycoprotein</keyword>
<keyword evidence="4" id="KW-0560">Oxidoreductase</keyword>
<keyword evidence="12" id="KW-1185">Reference proteome</keyword>
<accession>A0AAD9W7Z5</accession>
<dbReference type="PANTHER" id="PTHR33365:SF13">
    <property type="entry name" value="TAT PATHWAY SIGNAL SEQUENCE"/>
    <property type="match status" value="1"/>
</dbReference>
<name>A0AAD9W7Z5_PHOAM</name>